<accession>A0A0K9YTK3</accession>
<keyword evidence="2" id="KW-0687">Ribonucleoprotein</keyword>
<dbReference type="Proteomes" id="UP000036834">
    <property type="component" value="Unassembled WGS sequence"/>
</dbReference>
<name>A0A0K9YTK3_9BACL</name>
<dbReference type="PATRIC" id="fig|54915.3.peg.2114"/>
<keyword evidence="4" id="KW-1185">Reference proteome</keyword>
<reference evidence="2" key="2">
    <citation type="submission" date="2015-07" db="EMBL/GenBank/DDBJ databases">
        <title>MeaNS - Measles Nucleotide Surveillance Program.</title>
        <authorList>
            <person name="Tran T."/>
            <person name="Druce J."/>
        </authorList>
    </citation>
    <scope>NUCLEOTIDE SEQUENCE</scope>
    <source>
        <strain evidence="2">DSM 9887</strain>
    </source>
</reference>
<dbReference type="STRING" id="54915.ADS79_15515"/>
<reference evidence="3" key="1">
    <citation type="submission" date="2015-07" db="EMBL/GenBank/DDBJ databases">
        <title>Genome sequencing project for genomic taxonomy and phylogenomics of Bacillus-like bacteria.</title>
        <authorList>
            <person name="Liu B."/>
            <person name="Wang J."/>
            <person name="Zhu Y."/>
            <person name="Liu G."/>
            <person name="Chen Q."/>
            <person name="Chen Z."/>
            <person name="Lan J."/>
            <person name="Che J."/>
            <person name="Ge C."/>
            <person name="Shi H."/>
            <person name="Pan Z."/>
            <person name="Liu X."/>
        </authorList>
    </citation>
    <scope>NUCLEOTIDE SEQUENCE [LARGE SCALE GENOMIC DNA]</scope>
    <source>
        <strain evidence="3">DSM 9887</strain>
    </source>
</reference>
<keyword evidence="2" id="KW-0689">Ribosomal protein</keyword>
<reference evidence="1 4" key="3">
    <citation type="submission" date="2019-06" db="EMBL/GenBank/DDBJ databases">
        <title>Whole genome shotgun sequence of Brevibacillus reuszeri NBRC 15719.</title>
        <authorList>
            <person name="Hosoyama A."/>
            <person name="Uohara A."/>
            <person name="Ohji S."/>
            <person name="Ichikawa N."/>
        </authorList>
    </citation>
    <scope>NUCLEOTIDE SEQUENCE [LARGE SCALE GENOMIC DNA]</scope>
    <source>
        <strain evidence="1 4">NBRC 15719</strain>
    </source>
</reference>
<organism evidence="2 3">
    <name type="scientific">Brevibacillus reuszeri</name>
    <dbReference type="NCBI Taxonomy" id="54915"/>
    <lineage>
        <taxon>Bacteria</taxon>
        <taxon>Bacillati</taxon>
        <taxon>Bacillota</taxon>
        <taxon>Bacilli</taxon>
        <taxon>Bacillales</taxon>
        <taxon>Paenibacillaceae</taxon>
        <taxon>Brevibacillus</taxon>
    </lineage>
</organism>
<dbReference type="AlphaFoldDB" id="A0A0K9YTK3"/>
<evidence type="ECO:0000313" key="3">
    <source>
        <dbReference type="Proteomes" id="UP000036834"/>
    </source>
</evidence>
<dbReference type="Proteomes" id="UP000319578">
    <property type="component" value="Unassembled WGS sequence"/>
</dbReference>
<evidence type="ECO:0000313" key="2">
    <source>
        <dbReference type="EMBL" id="KNB71967.1"/>
    </source>
</evidence>
<evidence type="ECO:0000313" key="1">
    <source>
        <dbReference type="EMBL" id="GED71748.1"/>
    </source>
</evidence>
<dbReference type="EMBL" id="BJON01000023">
    <property type="protein sequence ID" value="GED71748.1"/>
    <property type="molecule type" value="Genomic_DNA"/>
</dbReference>
<comment type="caution">
    <text evidence="2">The sequence shown here is derived from an EMBL/GenBank/DDBJ whole genome shotgun (WGS) entry which is preliminary data.</text>
</comment>
<dbReference type="OrthoDB" id="2353604at2"/>
<dbReference type="EMBL" id="LGIQ01000009">
    <property type="protein sequence ID" value="KNB71967.1"/>
    <property type="molecule type" value="Genomic_DNA"/>
</dbReference>
<proteinExistence type="predicted"/>
<sequence>MSECKLDHSVEDVHKKLTEQAPFLPSARVEQLQALFQTELSQERLNQWFHLLKKYDLASPEERLKREEQMDLLLG</sequence>
<evidence type="ECO:0000313" key="4">
    <source>
        <dbReference type="Proteomes" id="UP000319578"/>
    </source>
</evidence>
<protein>
    <submittedName>
        <fullName evidence="2">50S ribosomal protein L7ae</fullName>
    </submittedName>
</protein>
<dbReference type="GO" id="GO:0005840">
    <property type="term" value="C:ribosome"/>
    <property type="evidence" value="ECO:0007669"/>
    <property type="project" value="UniProtKB-KW"/>
</dbReference>
<gene>
    <name evidence="2" type="ORF">ADS79_15515</name>
    <name evidence="1" type="ORF">BRE01_54500</name>
</gene>